<proteinExistence type="predicted"/>
<dbReference type="SUPFAM" id="SSF46689">
    <property type="entry name" value="Homeodomain-like"/>
    <property type="match status" value="1"/>
</dbReference>
<keyword evidence="3" id="KW-0804">Transcription</keyword>
<dbReference type="AlphaFoldDB" id="I4F4F6"/>
<dbReference type="Proteomes" id="UP000006461">
    <property type="component" value="Chromosome"/>
</dbReference>
<sequence length="190" mass="20618">MPRWESGARERLQQAALPLFQERGYDGVTVAEIAAAAGLTERTFFRHFTDKREVLFQGQDQLERSFLDGAAEASGDDAMSLARAALDRAAGFFPDDRRPWARARQTVIDANPALQERELLKLSALAAALTRALAARGIDPVTAALAAESTVTVFRTAFTAWIAEEEPRPFAEVQAAVLTGLHALLAPGRA</sequence>
<dbReference type="PANTHER" id="PTHR30055">
    <property type="entry name" value="HTH-TYPE TRANSCRIPTIONAL REGULATOR RUTR"/>
    <property type="match status" value="1"/>
</dbReference>
<dbReference type="GO" id="GO:0003700">
    <property type="term" value="F:DNA-binding transcription factor activity"/>
    <property type="evidence" value="ECO:0007669"/>
    <property type="project" value="TreeGrafter"/>
</dbReference>
<dbReference type="InterPro" id="IPR001647">
    <property type="entry name" value="HTH_TetR"/>
</dbReference>
<accession>I4F4F6</accession>
<organism evidence="6 7">
    <name type="scientific">Modestobacter italicus (strain DSM 44449 / CECT 9708 / BC 501)</name>
    <dbReference type="NCBI Taxonomy" id="2732864"/>
    <lineage>
        <taxon>Bacteria</taxon>
        <taxon>Bacillati</taxon>
        <taxon>Actinomycetota</taxon>
        <taxon>Actinomycetes</taxon>
        <taxon>Geodermatophilales</taxon>
        <taxon>Geodermatophilaceae</taxon>
        <taxon>Modestobacter</taxon>
    </lineage>
</organism>
<evidence type="ECO:0000259" key="5">
    <source>
        <dbReference type="PROSITE" id="PS50977"/>
    </source>
</evidence>
<name>I4F4F6_MODI5</name>
<dbReference type="HOGENOM" id="CLU_069356_2_2_11"/>
<dbReference type="PRINTS" id="PR00455">
    <property type="entry name" value="HTHTETR"/>
</dbReference>
<dbReference type="InterPro" id="IPR009057">
    <property type="entry name" value="Homeodomain-like_sf"/>
</dbReference>
<dbReference type="Pfam" id="PF00440">
    <property type="entry name" value="TetR_N"/>
    <property type="match status" value="1"/>
</dbReference>
<gene>
    <name evidence="6" type="ordered locus">MODMU_5140</name>
</gene>
<keyword evidence="7" id="KW-1185">Reference proteome</keyword>
<keyword evidence="2 4" id="KW-0238">DNA-binding</keyword>
<dbReference type="EMBL" id="FO203431">
    <property type="protein sequence ID" value="CCH90519.1"/>
    <property type="molecule type" value="Genomic_DNA"/>
</dbReference>
<dbReference type="STRING" id="477641.MODMU_5140"/>
<dbReference type="GO" id="GO:0000976">
    <property type="term" value="F:transcription cis-regulatory region binding"/>
    <property type="evidence" value="ECO:0007669"/>
    <property type="project" value="TreeGrafter"/>
</dbReference>
<reference evidence="6 7" key="1">
    <citation type="journal article" date="2012" name="J. Bacteriol.">
        <title>Genome Sequence of Radiation-Resistant Modestobacter marinus Strain BC501, a Representative Actinobacterium That Thrives on Calcareous Stone Surfaces.</title>
        <authorList>
            <person name="Normand P."/>
            <person name="Gury J."/>
            <person name="Pujic P."/>
            <person name="Chouaia B."/>
            <person name="Crotti E."/>
            <person name="Brusetti L."/>
            <person name="Daffonchio D."/>
            <person name="Vacherie B."/>
            <person name="Barbe V."/>
            <person name="Medigue C."/>
            <person name="Calteau A."/>
            <person name="Ghodhbane-Gtari F."/>
            <person name="Essoussi I."/>
            <person name="Nouioui I."/>
            <person name="Abbassi-Ghozzi I."/>
            <person name="Gtari M."/>
        </authorList>
    </citation>
    <scope>NUCLEOTIDE SEQUENCE [LARGE SCALE GENOMIC DNA]</scope>
    <source>
        <strain evidence="7">BC 501</strain>
    </source>
</reference>
<dbReference type="Gene3D" id="1.10.357.10">
    <property type="entry name" value="Tetracycline Repressor, domain 2"/>
    <property type="match status" value="1"/>
</dbReference>
<dbReference type="eggNOG" id="COG1309">
    <property type="taxonomic scope" value="Bacteria"/>
</dbReference>
<evidence type="ECO:0000313" key="6">
    <source>
        <dbReference type="EMBL" id="CCH90519.1"/>
    </source>
</evidence>
<dbReference type="OrthoDB" id="956698at2"/>
<dbReference type="InterPro" id="IPR041347">
    <property type="entry name" value="MftR_C"/>
</dbReference>
<dbReference type="Pfam" id="PF17754">
    <property type="entry name" value="TetR_C_14"/>
    <property type="match status" value="1"/>
</dbReference>
<dbReference type="PANTHER" id="PTHR30055:SF238">
    <property type="entry name" value="MYCOFACTOCIN BIOSYNTHESIS TRANSCRIPTIONAL REGULATOR MFTR-RELATED"/>
    <property type="match status" value="1"/>
</dbReference>
<dbReference type="PROSITE" id="PS01081">
    <property type="entry name" value="HTH_TETR_1"/>
    <property type="match status" value="1"/>
</dbReference>
<keyword evidence="1" id="KW-0805">Transcription regulation</keyword>
<dbReference type="InterPro" id="IPR050109">
    <property type="entry name" value="HTH-type_TetR-like_transc_reg"/>
</dbReference>
<dbReference type="PROSITE" id="PS50977">
    <property type="entry name" value="HTH_TETR_2"/>
    <property type="match status" value="1"/>
</dbReference>
<evidence type="ECO:0000256" key="3">
    <source>
        <dbReference type="ARBA" id="ARBA00023163"/>
    </source>
</evidence>
<protein>
    <submittedName>
        <fullName evidence="6">Transcriptional regulator, TetR family</fullName>
    </submittedName>
</protein>
<evidence type="ECO:0000256" key="4">
    <source>
        <dbReference type="PROSITE-ProRule" id="PRU00335"/>
    </source>
</evidence>
<feature type="domain" description="HTH tetR-type" evidence="5">
    <location>
        <begin position="6"/>
        <end position="66"/>
    </location>
</feature>
<dbReference type="InterPro" id="IPR023772">
    <property type="entry name" value="DNA-bd_HTH_TetR-type_CS"/>
</dbReference>
<feature type="DNA-binding region" description="H-T-H motif" evidence="4">
    <location>
        <begin position="29"/>
        <end position="48"/>
    </location>
</feature>
<dbReference type="PATRIC" id="fig|477641.3.peg.4833"/>
<dbReference type="OMA" id="LGEREQH"/>
<dbReference type="KEGG" id="mmar:MODMU_5140"/>
<evidence type="ECO:0000256" key="2">
    <source>
        <dbReference type="ARBA" id="ARBA00023125"/>
    </source>
</evidence>
<evidence type="ECO:0000313" key="7">
    <source>
        <dbReference type="Proteomes" id="UP000006461"/>
    </source>
</evidence>
<evidence type="ECO:0000256" key="1">
    <source>
        <dbReference type="ARBA" id="ARBA00023015"/>
    </source>
</evidence>